<dbReference type="InterPro" id="IPR004518">
    <property type="entry name" value="MazG-like_dom"/>
</dbReference>
<sequence>MSLVLLSTSPRVAPGLLSAAAWDALRSAASVYVADEAHPQVAALRAAGVTVEVAASPPSPSAGDVVWLLPPGSDGSEFPGVPVVVGSSDLPGARLLDLVAVMDRLRSPGGCPWDAEQTHRSLATYLLEETYETLEAIESGDDDDLREELGDLLLQVVFHARLAQERPSDPWGIDEVAAGIAAKLVRRHPHVFGDVEASSASDVGERWERLKREEKNRSSAVDGVPLAQPALSLAAKLVHRVEKAGVPVPVPSVLEREPESAADVGDALFALAAAARERGIDPEQALRDSARRYIAAVKAAESGAALDG</sequence>
<dbReference type="Proteomes" id="UP000284057">
    <property type="component" value="Unassembled WGS sequence"/>
</dbReference>
<dbReference type="FunFam" id="1.10.287.1080:FF:000001">
    <property type="entry name" value="Nucleoside triphosphate pyrophosphohydrolase"/>
    <property type="match status" value="1"/>
</dbReference>
<dbReference type="Pfam" id="PF03819">
    <property type="entry name" value="MazG"/>
    <property type="match status" value="1"/>
</dbReference>
<dbReference type="RefSeq" id="WP_119658371.1">
    <property type="nucleotide sequence ID" value="NZ_QUAL01000020.1"/>
</dbReference>
<dbReference type="GO" id="GO:0006950">
    <property type="term" value="P:response to stress"/>
    <property type="evidence" value="ECO:0007669"/>
    <property type="project" value="UniProtKB-ARBA"/>
</dbReference>
<keyword evidence="3" id="KW-1185">Reference proteome</keyword>
<dbReference type="SUPFAM" id="SSF101386">
    <property type="entry name" value="all-alpha NTP pyrophosphatases"/>
    <property type="match status" value="1"/>
</dbReference>
<evidence type="ECO:0000313" key="2">
    <source>
        <dbReference type="EMBL" id="RIQ35768.1"/>
    </source>
</evidence>
<dbReference type="Gene3D" id="1.10.287.1080">
    <property type="entry name" value="MazG-like"/>
    <property type="match status" value="2"/>
</dbReference>
<protein>
    <submittedName>
        <fullName evidence="2">MazG family protein</fullName>
    </submittedName>
</protein>
<evidence type="ECO:0000259" key="1">
    <source>
        <dbReference type="Pfam" id="PF03819"/>
    </source>
</evidence>
<dbReference type="CDD" id="cd11528">
    <property type="entry name" value="NTP-PPase_MazG_Nterm"/>
    <property type="match status" value="1"/>
</dbReference>
<dbReference type="GO" id="GO:0046047">
    <property type="term" value="P:TTP catabolic process"/>
    <property type="evidence" value="ECO:0007669"/>
    <property type="project" value="TreeGrafter"/>
</dbReference>
<comment type="caution">
    <text evidence="2">The sequence shown here is derived from an EMBL/GenBank/DDBJ whole genome shotgun (WGS) entry which is preliminary data.</text>
</comment>
<dbReference type="GO" id="GO:0047429">
    <property type="term" value="F:nucleoside triphosphate diphosphatase activity"/>
    <property type="evidence" value="ECO:0007669"/>
    <property type="project" value="TreeGrafter"/>
</dbReference>
<dbReference type="InterPro" id="IPR011551">
    <property type="entry name" value="NTP_PyrPHydrolase_MazG"/>
</dbReference>
<organism evidence="2 3">
    <name type="scientific">Jiangella rhizosphaerae</name>
    <dbReference type="NCBI Taxonomy" id="2293569"/>
    <lineage>
        <taxon>Bacteria</taxon>
        <taxon>Bacillati</taxon>
        <taxon>Actinomycetota</taxon>
        <taxon>Actinomycetes</taxon>
        <taxon>Jiangellales</taxon>
        <taxon>Jiangellaceae</taxon>
        <taxon>Jiangella</taxon>
    </lineage>
</organism>
<accession>A0A418KWV1</accession>
<reference evidence="2 3" key="1">
    <citation type="submission" date="2018-09" db="EMBL/GenBank/DDBJ databases">
        <title>Isolation, diversity and antifungal activity of actinobacteria from wheat.</title>
        <authorList>
            <person name="Han C."/>
        </authorList>
    </citation>
    <scope>NUCLEOTIDE SEQUENCE [LARGE SCALE GENOMIC DNA]</scope>
    <source>
        <strain evidence="2 3">NEAU-YY265</strain>
    </source>
</reference>
<dbReference type="GO" id="GO:0006203">
    <property type="term" value="P:dGTP catabolic process"/>
    <property type="evidence" value="ECO:0007669"/>
    <property type="project" value="TreeGrafter"/>
</dbReference>
<dbReference type="OrthoDB" id="9808939at2"/>
<name>A0A418KWV1_9ACTN</name>
<dbReference type="PANTHER" id="PTHR30522:SF0">
    <property type="entry name" value="NUCLEOSIDE TRIPHOSPHATE PYROPHOSPHOHYDROLASE"/>
    <property type="match status" value="1"/>
</dbReference>
<dbReference type="GO" id="GO:0046052">
    <property type="term" value="P:UTP catabolic process"/>
    <property type="evidence" value="ECO:0007669"/>
    <property type="project" value="TreeGrafter"/>
</dbReference>
<evidence type="ECO:0000313" key="3">
    <source>
        <dbReference type="Proteomes" id="UP000284057"/>
    </source>
</evidence>
<proteinExistence type="predicted"/>
<dbReference type="AlphaFoldDB" id="A0A418KWV1"/>
<dbReference type="EMBL" id="QUAL01000020">
    <property type="protein sequence ID" value="RIQ35768.1"/>
    <property type="molecule type" value="Genomic_DNA"/>
</dbReference>
<dbReference type="NCBIfam" id="TIGR00444">
    <property type="entry name" value="mazG"/>
    <property type="match status" value="1"/>
</dbReference>
<gene>
    <name evidence="2" type="ORF">DY240_02375</name>
</gene>
<dbReference type="PANTHER" id="PTHR30522">
    <property type="entry name" value="NUCLEOSIDE TRIPHOSPHATE PYROPHOSPHOHYDROLASE"/>
    <property type="match status" value="1"/>
</dbReference>
<dbReference type="GO" id="GO:0046076">
    <property type="term" value="P:dTTP catabolic process"/>
    <property type="evidence" value="ECO:0007669"/>
    <property type="project" value="TreeGrafter"/>
</dbReference>
<dbReference type="InterPro" id="IPR048015">
    <property type="entry name" value="NTP-PPase_MazG-like_N"/>
</dbReference>
<feature type="domain" description="NTP pyrophosphohydrolase MazG-like" evidence="1">
    <location>
        <begin position="117"/>
        <end position="192"/>
    </location>
</feature>
<dbReference type="GO" id="GO:0046081">
    <property type="term" value="P:dUTP catabolic process"/>
    <property type="evidence" value="ECO:0007669"/>
    <property type="project" value="TreeGrafter"/>
</dbReference>
<dbReference type="GO" id="GO:0046061">
    <property type="term" value="P:dATP catabolic process"/>
    <property type="evidence" value="ECO:0007669"/>
    <property type="project" value="TreeGrafter"/>
</dbReference>